<dbReference type="SMART" id="SM00086">
    <property type="entry name" value="PAC"/>
    <property type="match status" value="1"/>
</dbReference>
<organism evidence="12 13">
    <name type="scientific">Sulfurimonas diazotrophicus</name>
    <dbReference type="NCBI Taxonomy" id="3131939"/>
    <lineage>
        <taxon>Bacteria</taxon>
        <taxon>Pseudomonadati</taxon>
        <taxon>Campylobacterota</taxon>
        <taxon>Epsilonproteobacteria</taxon>
        <taxon>Campylobacterales</taxon>
        <taxon>Sulfurimonadaceae</taxon>
        <taxon>Sulfurimonas</taxon>
    </lineage>
</organism>
<dbReference type="SUPFAM" id="SSF47384">
    <property type="entry name" value="Homodimeric domain of signal transducing histidine kinase"/>
    <property type="match status" value="1"/>
</dbReference>
<dbReference type="InterPro" id="IPR004358">
    <property type="entry name" value="Sig_transdc_His_kin-like_C"/>
</dbReference>
<dbReference type="CDD" id="cd00075">
    <property type="entry name" value="HATPase"/>
    <property type="match status" value="1"/>
</dbReference>
<dbReference type="SUPFAM" id="SSF55874">
    <property type="entry name" value="ATPase domain of HSP90 chaperone/DNA topoisomerase II/histidine kinase"/>
    <property type="match status" value="1"/>
</dbReference>
<keyword evidence="4" id="KW-0808">Transferase</keyword>
<keyword evidence="3" id="KW-0597">Phosphoprotein</keyword>
<evidence type="ECO:0000256" key="4">
    <source>
        <dbReference type="ARBA" id="ARBA00022679"/>
    </source>
</evidence>
<dbReference type="GO" id="GO:0005524">
    <property type="term" value="F:ATP binding"/>
    <property type="evidence" value="ECO:0007669"/>
    <property type="project" value="UniProtKB-KW"/>
</dbReference>
<dbReference type="EMBL" id="CP147920">
    <property type="protein sequence ID" value="XAU14458.1"/>
    <property type="molecule type" value="Genomic_DNA"/>
</dbReference>
<keyword evidence="9" id="KW-0812">Transmembrane</keyword>
<dbReference type="InterPro" id="IPR035965">
    <property type="entry name" value="PAS-like_dom_sf"/>
</dbReference>
<comment type="catalytic activity">
    <reaction evidence="1">
        <text>ATP + protein L-histidine = ADP + protein N-phospho-L-histidine.</text>
        <dbReference type="EC" id="2.7.13.3"/>
    </reaction>
</comment>
<dbReference type="SUPFAM" id="SSF55785">
    <property type="entry name" value="PYP-like sensor domain (PAS domain)"/>
    <property type="match status" value="1"/>
</dbReference>
<keyword evidence="9" id="KW-0472">Membrane</keyword>
<dbReference type="Gene3D" id="3.30.450.20">
    <property type="entry name" value="PAS domain"/>
    <property type="match status" value="1"/>
</dbReference>
<feature type="domain" description="PAC" evidence="11">
    <location>
        <begin position="334"/>
        <end position="386"/>
    </location>
</feature>
<dbReference type="Gene3D" id="2.10.70.100">
    <property type="match status" value="1"/>
</dbReference>
<dbReference type="CDD" id="cd00130">
    <property type="entry name" value="PAS"/>
    <property type="match status" value="1"/>
</dbReference>
<dbReference type="Pfam" id="PF08447">
    <property type="entry name" value="PAS_3"/>
    <property type="match status" value="1"/>
</dbReference>
<dbReference type="InterPro" id="IPR005467">
    <property type="entry name" value="His_kinase_dom"/>
</dbReference>
<evidence type="ECO:0000256" key="2">
    <source>
        <dbReference type="ARBA" id="ARBA00012438"/>
    </source>
</evidence>
<dbReference type="EC" id="2.7.13.3" evidence="2"/>
<sequence>MKKLFAHLKAAYIFLAIALGIFIVATLLSFKYQDTRNEIFQINKALNLQYVQGLAQNLSEDILRIVDKNFHDELMTNALLHDYVEADLKLFITTKFKDIRLLVKPADTQTCMIAADGNASPSRPCSENEQLIFSEIHDTGEPRYVVDSSEADVWATYYAPIISHNKVQAVIVIKFSMFEQRSILGELAKLGNLIESIFIFFVVIVLLILWFAYFDFKREGDKNRLLQKLETSNQELSEKTKQLAFKTQKAHELFVQASQNLATLNEAQRIAKIGSFDDYLDQDHLIFSEENYRIWEIEPGQAITQKSLLTRVHPEDMGTLAQHINTTKEPHADGMYAFRIMTPDGGAKHILARESAIFDDDGVFIGIRGTHQDISEKVKAEEKEQKQNLLIMHQNRLAMQGEMLEMIAHQWRQPLNTLSLTLFSLYVKIAAIPGVPDDVNALHEKADHAIQYLSRTIDDFKSFFAEDKSTQRFSPAVLLDETLGIIDNRLEQYRIDVNKNYDAVASMQIESLPSELGQVLLAIINNAIDALKEVQIDRQIFIDIIPFGDHGVHIEIVDNAGGIPHDVIPYIFEPYFSTKKDKNGTGLGLYMAKMIMEESLGGSIAARTENDRAIFTLILPGSKPQHPLA</sequence>
<keyword evidence="5" id="KW-0547">Nucleotide-binding</keyword>
<dbReference type="Pfam" id="PF02518">
    <property type="entry name" value="HATPase_c"/>
    <property type="match status" value="1"/>
</dbReference>
<keyword evidence="8" id="KW-0902">Two-component regulatory system</keyword>
<gene>
    <name evidence="12" type="ORF">WCY31_09370</name>
</gene>
<evidence type="ECO:0000259" key="11">
    <source>
        <dbReference type="PROSITE" id="PS50113"/>
    </source>
</evidence>
<evidence type="ECO:0000313" key="13">
    <source>
        <dbReference type="Proteomes" id="UP001447842"/>
    </source>
</evidence>
<dbReference type="PANTHER" id="PTHR43065">
    <property type="entry name" value="SENSOR HISTIDINE KINASE"/>
    <property type="match status" value="1"/>
</dbReference>
<dbReference type="InterPro" id="IPR036890">
    <property type="entry name" value="HATPase_C_sf"/>
</dbReference>
<evidence type="ECO:0000313" key="12">
    <source>
        <dbReference type="EMBL" id="XAU14458.1"/>
    </source>
</evidence>
<dbReference type="PROSITE" id="PS50109">
    <property type="entry name" value="HIS_KIN"/>
    <property type="match status" value="1"/>
</dbReference>
<keyword evidence="6" id="KW-0418">Kinase</keyword>
<proteinExistence type="predicted"/>
<dbReference type="Proteomes" id="UP001447842">
    <property type="component" value="Chromosome"/>
</dbReference>
<name>A0ABZ3H8M0_9BACT</name>
<dbReference type="InterPro" id="IPR003594">
    <property type="entry name" value="HATPase_dom"/>
</dbReference>
<dbReference type="RefSeq" id="WP_345972183.1">
    <property type="nucleotide sequence ID" value="NZ_CP147920.1"/>
</dbReference>
<dbReference type="InterPro" id="IPR036097">
    <property type="entry name" value="HisK_dim/P_sf"/>
</dbReference>
<dbReference type="PANTHER" id="PTHR43065:SF10">
    <property type="entry name" value="PEROXIDE STRESS-ACTIVATED HISTIDINE KINASE MAK3"/>
    <property type="match status" value="1"/>
</dbReference>
<evidence type="ECO:0000256" key="6">
    <source>
        <dbReference type="ARBA" id="ARBA00022777"/>
    </source>
</evidence>
<evidence type="ECO:0000256" key="5">
    <source>
        <dbReference type="ARBA" id="ARBA00022741"/>
    </source>
</evidence>
<dbReference type="PROSITE" id="PS50113">
    <property type="entry name" value="PAC"/>
    <property type="match status" value="1"/>
</dbReference>
<evidence type="ECO:0000256" key="7">
    <source>
        <dbReference type="ARBA" id="ARBA00022840"/>
    </source>
</evidence>
<keyword evidence="9" id="KW-1133">Transmembrane helix</keyword>
<evidence type="ECO:0000259" key="10">
    <source>
        <dbReference type="PROSITE" id="PS50109"/>
    </source>
</evidence>
<evidence type="ECO:0000256" key="8">
    <source>
        <dbReference type="ARBA" id="ARBA00023012"/>
    </source>
</evidence>
<dbReference type="InterPro" id="IPR000700">
    <property type="entry name" value="PAS-assoc_C"/>
</dbReference>
<feature type="transmembrane region" description="Helical" evidence="9">
    <location>
        <begin position="190"/>
        <end position="213"/>
    </location>
</feature>
<evidence type="ECO:0000256" key="3">
    <source>
        <dbReference type="ARBA" id="ARBA00022553"/>
    </source>
</evidence>
<evidence type="ECO:0000256" key="9">
    <source>
        <dbReference type="SAM" id="Phobius"/>
    </source>
</evidence>
<keyword evidence="7 12" id="KW-0067">ATP-binding</keyword>
<protein>
    <recommendedName>
        <fullName evidence="2">histidine kinase</fullName>
        <ecNumber evidence="2">2.7.13.3</ecNumber>
    </recommendedName>
</protein>
<dbReference type="SMART" id="SM00387">
    <property type="entry name" value="HATPase_c"/>
    <property type="match status" value="1"/>
</dbReference>
<dbReference type="InterPro" id="IPR001610">
    <property type="entry name" value="PAC"/>
</dbReference>
<reference evidence="12 13" key="1">
    <citation type="submission" date="2024-03" db="EMBL/GenBank/DDBJ databases">
        <title>Sulfurimonas sp. HSL3-1.</title>
        <authorList>
            <person name="Wang S."/>
        </authorList>
    </citation>
    <scope>NUCLEOTIDE SEQUENCE [LARGE SCALE GENOMIC DNA]</scope>
    <source>
        <strain evidence="12 13">HSL3-1</strain>
    </source>
</reference>
<feature type="transmembrane region" description="Helical" evidence="9">
    <location>
        <begin position="12"/>
        <end position="30"/>
    </location>
</feature>
<accession>A0ABZ3H8M0</accession>
<keyword evidence="13" id="KW-1185">Reference proteome</keyword>
<dbReference type="Gene3D" id="3.30.565.10">
    <property type="entry name" value="Histidine kinase-like ATPase, C-terminal domain"/>
    <property type="match status" value="1"/>
</dbReference>
<dbReference type="PRINTS" id="PR00344">
    <property type="entry name" value="BCTRLSENSOR"/>
</dbReference>
<feature type="domain" description="Histidine kinase" evidence="10">
    <location>
        <begin position="406"/>
        <end position="623"/>
    </location>
</feature>
<dbReference type="InterPro" id="IPR013655">
    <property type="entry name" value="PAS_fold_3"/>
</dbReference>
<dbReference type="InterPro" id="IPR000014">
    <property type="entry name" value="PAS"/>
</dbReference>
<dbReference type="Gene3D" id="1.10.287.130">
    <property type="match status" value="1"/>
</dbReference>
<evidence type="ECO:0000256" key="1">
    <source>
        <dbReference type="ARBA" id="ARBA00000085"/>
    </source>
</evidence>